<dbReference type="InterPro" id="IPR009495">
    <property type="entry name" value="NrsF"/>
</dbReference>
<gene>
    <name evidence="2" type="ORF">IFJ97_04095</name>
</gene>
<evidence type="ECO:0000313" key="3">
    <source>
        <dbReference type="Proteomes" id="UP000598633"/>
    </source>
</evidence>
<feature type="transmembrane region" description="Helical" evidence="1">
    <location>
        <begin position="130"/>
        <end position="157"/>
    </location>
</feature>
<evidence type="ECO:0000313" key="2">
    <source>
        <dbReference type="EMBL" id="MBD3870522.1"/>
    </source>
</evidence>
<protein>
    <submittedName>
        <fullName evidence="2">DUF1109 family protein</fullName>
    </submittedName>
</protein>
<feature type="transmembrane region" description="Helical" evidence="1">
    <location>
        <begin position="96"/>
        <end position="118"/>
    </location>
</feature>
<evidence type="ECO:0000256" key="1">
    <source>
        <dbReference type="SAM" id="Phobius"/>
    </source>
</evidence>
<proteinExistence type="predicted"/>
<dbReference type="Proteomes" id="UP000598633">
    <property type="component" value="Unassembled WGS sequence"/>
</dbReference>
<sequence>MNTELLPENLRRTISDDLAPVRPLPPAWMRTLYAVAVAAAGLAIVVAAFKLSLRPDFEQLPMWLSWGCTALQLVVGIVLVGMALREAVPGSGVPAGAVVLALSTGVVMQILVGIATWMHSPGMPLIKGHGLNAGVTCSTHDLALALPALAITLWLVFRALPLRPSIAGLLGGTGAAVTADAVNHILCPMSDLRHVLVWHTGMLFGLMLVGWVAGKLWERKRFGNA</sequence>
<name>A0A8J6XX84_9BACT</name>
<reference evidence="2 3" key="1">
    <citation type="submission" date="2020-08" db="EMBL/GenBank/DDBJ databases">
        <title>Acidobacteriota in marine sediments use diverse sulfur dissimilation pathways.</title>
        <authorList>
            <person name="Wasmund K."/>
        </authorList>
    </citation>
    <scope>NUCLEOTIDE SEQUENCE [LARGE SCALE GENOMIC DNA]</scope>
    <source>
        <strain evidence="2">MAG AM3-A</strain>
    </source>
</reference>
<keyword evidence="1" id="KW-0812">Transmembrane</keyword>
<comment type="caution">
    <text evidence="2">The sequence shown here is derived from an EMBL/GenBank/DDBJ whole genome shotgun (WGS) entry which is preliminary data.</text>
</comment>
<dbReference type="EMBL" id="JACXWA010000065">
    <property type="protein sequence ID" value="MBD3870522.1"/>
    <property type="molecule type" value="Genomic_DNA"/>
</dbReference>
<feature type="transmembrane region" description="Helical" evidence="1">
    <location>
        <begin position="196"/>
        <end position="214"/>
    </location>
</feature>
<accession>A0A8J6XX84</accession>
<feature type="transmembrane region" description="Helical" evidence="1">
    <location>
        <begin position="63"/>
        <end position="84"/>
    </location>
</feature>
<dbReference type="Pfam" id="PF06532">
    <property type="entry name" value="NrsF"/>
    <property type="match status" value="1"/>
</dbReference>
<dbReference type="AlphaFoldDB" id="A0A8J6XX84"/>
<keyword evidence="1" id="KW-1133">Transmembrane helix</keyword>
<organism evidence="2 3">
    <name type="scientific">Candidatus Sulfomarinibacter kjeldsenii</name>
    <dbReference type="NCBI Taxonomy" id="2885994"/>
    <lineage>
        <taxon>Bacteria</taxon>
        <taxon>Pseudomonadati</taxon>
        <taxon>Acidobacteriota</taxon>
        <taxon>Thermoanaerobaculia</taxon>
        <taxon>Thermoanaerobaculales</taxon>
        <taxon>Candidatus Sulfomarinibacteraceae</taxon>
        <taxon>Candidatus Sulfomarinibacter</taxon>
    </lineage>
</organism>
<keyword evidence="1" id="KW-0472">Membrane</keyword>
<feature type="transmembrane region" description="Helical" evidence="1">
    <location>
        <begin position="32"/>
        <end position="51"/>
    </location>
</feature>